<feature type="compositionally biased region" description="Acidic residues" evidence="1">
    <location>
        <begin position="128"/>
        <end position="147"/>
    </location>
</feature>
<dbReference type="GO" id="GO:0005634">
    <property type="term" value="C:nucleus"/>
    <property type="evidence" value="ECO:0007669"/>
    <property type="project" value="TreeGrafter"/>
</dbReference>
<dbReference type="Proteomes" id="UP001346869">
    <property type="component" value="Unassembled WGS sequence"/>
</dbReference>
<organism evidence="3 4">
    <name type="scientific">Eleginops maclovinus</name>
    <name type="common">Patagonian blennie</name>
    <name type="synonym">Eleginus maclovinus</name>
    <dbReference type="NCBI Taxonomy" id="56733"/>
    <lineage>
        <taxon>Eukaryota</taxon>
        <taxon>Metazoa</taxon>
        <taxon>Chordata</taxon>
        <taxon>Craniata</taxon>
        <taxon>Vertebrata</taxon>
        <taxon>Euteleostomi</taxon>
        <taxon>Actinopterygii</taxon>
        <taxon>Neopterygii</taxon>
        <taxon>Teleostei</taxon>
        <taxon>Neoteleostei</taxon>
        <taxon>Acanthomorphata</taxon>
        <taxon>Eupercaria</taxon>
        <taxon>Perciformes</taxon>
        <taxon>Notothenioidei</taxon>
        <taxon>Eleginopidae</taxon>
        <taxon>Eleginops</taxon>
    </lineage>
</organism>
<evidence type="ECO:0000313" key="3">
    <source>
        <dbReference type="EMBL" id="KAK5861550.1"/>
    </source>
</evidence>
<dbReference type="PANTHER" id="PTHR12243">
    <property type="entry name" value="MADF DOMAIN TRANSCRIPTION FACTOR"/>
    <property type="match status" value="1"/>
</dbReference>
<evidence type="ECO:0000259" key="2">
    <source>
        <dbReference type="PROSITE" id="PS51029"/>
    </source>
</evidence>
<feature type="compositionally biased region" description="Basic and acidic residues" evidence="1">
    <location>
        <begin position="118"/>
        <end position="127"/>
    </location>
</feature>
<dbReference type="PANTHER" id="PTHR12243:SF67">
    <property type="entry name" value="COREPRESSOR OF PANGOLIN, ISOFORM A-RELATED"/>
    <property type="match status" value="1"/>
</dbReference>
<dbReference type="InterPro" id="IPR039353">
    <property type="entry name" value="TF_Adf1"/>
</dbReference>
<gene>
    <name evidence="3" type="ORF">PBY51_022939</name>
</gene>
<sequence>MADGSEKIILAVSGHRVLYDLSAEGYRNINIKAMAWEDVARTAGKTVKEVKKRWRDLRDTYVKHRRAEQERQVSGAAASQKRPFKYAQIMSFLIPYVTPRRTTSNIPDPDPSDPSEESQERERVEGRSEEEEEEVVVEVEVEVEQDEDPHPAPPADEGPGGATPATPVVQSSPVVRQRGAVLSPWRKRRAVNTPVNTGASN</sequence>
<comment type="caution">
    <text evidence="3">The sequence shown here is derived from an EMBL/GenBank/DDBJ whole genome shotgun (WGS) entry which is preliminary data.</text>
</comment>
<reference evidence="3 4" key="1">
    <citation type="journal article" date="2023" name="Genes (Basel)">
        <title>Chromosome-Level Genome Assembly and Circadian Gene Repertoire of the Patagonia Blennie Eleginops maclovinus-The Closest Ancestral Proxy of Antarctic Cryonotothenioids.</title>
        <authorList>
            <person name="Cheng C.C."/>
            <person name="Rivera-Colon A.G."/>
            <person name="Minhas B.F."/>
            <person name="Wilson L."/>
            <person name="Rayamajhi N."/>
            <person name="Vargas-Chacoff L."/>
            <person name="Catchen J.M."/>
        </authorList>
    </citation>
    <scope>NUCLEOTIDE SEQUENCE [LARGE SCALE GENOMIC DNA]</scope>
    <source>
        <strain evidence="3">JMC-PN-2008</strain>
    </source>
</reference>
<dbReference type="Pfam" id="PF10545">
    <property type="entry name" value="MADF_DNA_bdg"/>
    <property type="match status" value="1"/>
</dbReference>
<feature type="domain" description="MADF" evidence="2">
    <location>
        <begin position="7"/>
        <end position="98"/>
    </location>
</feature>
<dbReference type="GO" id="GO:0006357">
    <property type="term" value="P:regulation of transcription by RNA polymerase II"/>
    <property type="evidence" value="ECO:0007669"/>
    <property type="project" value="TreeGrafter"/>
</dbReference>
<accession>A0AAN7XKU5</accession>
<dbReference type="SMART" id="SM00595">
    <property type="entry name" value="MADF"/>
    <property type="match status" value="1"/>
</dbReference>
<feature type="region of interest" description="Disordered" evidence="1">
    <location>
        <begin position="100"/>
        <end position="201"/>
    </location>
</feature>
<evidence type="ECO:0000256" key="1">
    <source>
        <dbReference type="SAM" id="MobiDB-lite"/>
    </source>
</evidence>
<protein>
    <recommendedName>
        <fullName evidence="2">MADF domain-containing protein</fullName>
    </recommendedName>
</protein>
<reference evidence="3 4" key="2">
    <citation type="journal article" date="2023" name="Mol. Biol. Evol.">
        <title>Genomics of Secondarily Temperate Adaptation in the Only Non-Antarctic Icefish.</title>
        <authorList>
            <person name="Rivera-Colon A.G."/>
            <person name="Rayamajhi N."/>
            <person name="Minhas B.F."/>
            <person name="Madrigal G."/>
            <person name="Bilyk K.T."/>
            <person name="Yoon V."/>
            <person name="Hune M."/>
            <person name="Gregory S."/>
            <person name="Cheng C.H.C."/>
            <person name="Catchen J.M."/>
        </authorList>
    </citation>
    <scope>NUCLEOTIDE SEQUENCE [LARGE SCALE GENOMIC DNA]</scope>
    <source>
        <strain evidence="3">JMC-PN-2008</strain>
    </source>
</reference>
<evidence type="ECO:0000313" key="4">
    <source>
        <dbReference type="Proteomes" id="UP001346869"/>
    </source>
</evidence>
<name>A0AAN7XKU5_ELEMC</name>
<dbReference type="EMBL" id="JAUZQC010000013">
    <property type="protein sequence ID" value="KAK5861550.1"/>
    <property type="molecule type" value="Genomic_DNA"/>
</dbReference>
<dbReference type="InterPro" id="IPR006578">
    <property type="entry name" value="MADF-dom"/>
</dbReference>
<dbReference type="AlphaFoldDB" id="A0AAN7XKU5"/>
<keyword evidence="4" id="KW-1185">Reference proteome</keyword>
<dbReference type="PROSITE" id="PS51029">
    <property type="entry name" value="MADF"/>
    <property type="match status" value="1"/>
</dbReference>
<dbReference type="GO" id="GO:0005667">
    <property type="term" value="C:transcription regulator complex"/>
    <property type="evidence" value="ECO:0007669"/>
    <property type="project" value="TreeGrafter"/>
</dbReference>
<proteinExistence type="predicted"/>